<evidence type="ECO:0000313" key="2">
    <source>
        <dbReference type="Proteomes" id="UP001230156"/>
    </source>
</evidence>
<dbReference type="Proteomes" id="UP001230156">
    <property type="component" value="Unassembled WGS sequence"/>
</dbReference>
<reference evidence="2" key="1">
    <citation type="submission" date="2023-08" db="EMBL/GenBank/DDBJ databases">
        <title>Rhodospirillaceae gen. nov., a novel taxon isolated from the Yangtze River Yuezi River estuary sludge.</title>
        <authorList>
            <person name="Ruan L."/>
        </authorList>
    </citation>
    <scope>NUCLEOTIDE SEQUENCE [LARGE SCALE GENOMIC DNA]</scope>
    <source>
        <strain evidence="2">R-7</strain>
    </source>
</reference>
<keyword evidence="2" id="KW-1185">Reference proteome</keyword>
<dbReference type="EMBL" id="JAUYVI010000001">
    <property type="protein sequence ID" value="MDQ7246282.1"/>
    <property type="molecule type" value="Genomic_DNA"/>
</dbReference>
<proteinExistence type="predicted"/>
<accession>A0ABU0YGF6</accession>
<comment type="caution">
    <text evidence="1">The sequence shown here is derived from an EMBL/GenBank/DDBJ whole genome shotgun (WGS) entry which is preliminary data.</text>
</comment>
<sequence>MNLKAIPLLKLQQLPPEEPRLRINADGSLQIGRKDGQIEFAFHFLGLTFEANTRPTGAGTVVQVAAEIAPLPYSAEGVAARRAVVAIIEASQAMAEVRLVISKHRWIYCIGKAMLPDNWEPHDVIAAATRLVLEVKPYLVMLQEALPQRPDTTH</sequence>
<organism evidence="1 2">
    <name type="scientific">Dongia sedimenti</name>
    <dbReference type="NCBI Taxonomy" id="3064282"/>
    <lineage>
        <taxon>Bacteria</taxon>
        <taxon>Pseudomonadati</taxon>
        <taxon>Pseudomonadota</taxon>
        <taxon>Alphaproteobacteria</taxon>
        <taxon>Rhodospirillales</taxon>
        <taxon>Dongiaceae</taxon>
        <taxon>Dongia</taxon>
    </lineage>
</organism>
<evidence type="ECO:0000313" key="1">
    <source>
        <dbReference type="EMBL" id="MDQ7246282.1"/>
    </source>
</evidence>
<gene>
    <name evidence="1" type="ORF">Q8A70_01330</name>
</gene>
<name>A0ABU0YGF6_9PROT</name>
<dbReference type="RefSeq" id="WP_379953660.1">
    <property type="nucleotide sequence ID" value="NZ_JAUYVI010000001.1"/>
</dbReference>
<protein>
    <submittedName>
        <fullName evidence="1">Uncharacterized protein</fullName>
    </submittedName>
</protein>